<dbReference type="GO" id="GO:0016740">
    <property type="term" value="F:transferase activity"/>
    <property type="evidence" value="ECO:0007669"/>
    <property type="project" value="UniProtKB-KW"/>
</dbReference>
<evidence type="ECO:0000313" key="3">
    <source>
        <dbReference type="EMBL" id="AKI85302.1"/>
    </source>
</evidence>
<dbReference type="PANTHER" id="PTHR43418">
    <property type="entry name" value="MULTIFUNCTIONAL TRYPTOPHAN BIOSYNTHESIS PROTEIN-RELATED"/>
    <property type="match status" value="1"/>
</dbReference>
<dbReference type="EC" id="4.1.3.27" evidence="3"/>
<dbReference type="SUPFAM" id="SSF52317">
    <property type="entry name" value="Class I glutamine amidotransferase-like"/>
    <property type="match status" value="1"/>
</dbReference>
<dbReference type="PRINTS" id="PR00099">
    <property type="entry name" value="CPSGATASE"/>
</dbReference>
<dbReference type="GO" id="GO:0004049">
    <property type="term" value="F:anthranilate synthase activity"/>
    <property type="evidence" value="ECO:0007669"/>
    <property type="project" value="UniProtKB-EC"/>
</dbReference>
<dbReference type="Gene3D" id="3.40.50.880">
    <property type="match status" value="1"/>
</dbReference>
<dbReference type="InterPro" id="IPR017926">
    <property type="entry name" value="GATASE"/>
</dbReference>
<dbReference type="InterPro" id="IPR029062">
    <property type="entry name" value="Class_I_gatase-like"/>
</dbReference>
<dbReference type="Pfam" id="PF00117">
    <property type="entry name" value="GATase"/>
    <property type="match status" value="1"/>
</dbReference>
<dbReference type="AlphaFoldDB" id="A0A0G2YFZ3"/>
<protein>
    <submittedName>
        <fullName evidence="3">Anthranilate synthase, amidotransferase component</fullName>
        <ecNumber evidence="3">4.1.3.27</ecNumber>
    </submittedName>
</protein>
<name>A0A0G2YFZ3_9ZZZZ</name>
<dbReference type="PANTHER" id="PTHR43418:SF4">
    <property type="entry name" value="MULTIFUNCTIONAL TRYPTOPHAN BIOSYNTHESIS PROTEIN"/>
    <property type="match status" value="1"/>
</dbReference>
<keyword evidence="3" id="KW-0456">Lyase</keyword>
<evidence type="ECO:0000259" key="2">
    <source>
        <dbReference type="Pfam" id="PF00117"/>
    </source>
</evidence>
<proteinExistence type="predicted"/>
<accession>A0A0G2YFZ3</accession>
<sequence length="213" mass="22776">MILLIDNYDSFTFNLYQYLCELGAEVVVRRNDALTVADVRALGPERVVISPGPCTPDEAGISVELIRELAGEVPILGVCLGHQAIGVAFGGQVVRTPRLMHGKTSRISHDGRGVFAGLPNPFIATRYHSLMVDEASLPDDLVVTARSEDGVIMGLRHRRYLVEGVQFHPESILTEVGKDLLANFLSVTPAAVSVVGGATRVVSAVGAMDGGER</sequence>
<dbReference type="InterPro" id="IPR050472">
    <property type="entry name" value="Anth_synth/Amidotransfase"/>
</dbReference>
<dbReference type="NCBIfam" id="TIGR00566">
    <property type="entry name" value="trpG_papA"/>
    <property type="match status" value="1"/>
</dbReference>
<dbReference type="PROSITE" id="PS51273">
    <property type="entry name" value="GATASE_TYPE_1"/>
    <property type="match status" value="1"/>
</dbReference>
<dbReference type="InterPro" id="IPR006221">
    <property type="entry name" value="TrpG/PapA_dom"/>
</dbReference>
<dbReference type="PRINTS" id="PR00097">
    <property type="entry name" value="ANTSNTHASEII"/>
</dbReference>
<dbReference type="FunFam" id="3.40.50.880:FF:000003">
    <property type="entry name" value="Anthranilate synthase component II"/>
    <property type="match status" value="1"/>
</dbReference>
<keyword evidence="3" id="KW-0808">Transferase</keyword>
<organism evidence="3">
    <name type="scientific">uncultured organism</name>
    <dbReference type="NCBI Taxonomy" id="155900"/>
    <lineage>
        <taxon>unclassified sequences</taxon>
        <taxon>environmental samples</taxon>
    </lineage>
</organism>
<dbReference type="CDD" id="cd01743">
    <property type="entry name" value="GATase1_Anthranilate_Synthase"/>
    <property type="match status" value="1"/>
</dbReference>
<evidence type="ECO:0000256" key="1">
    <source>
        <dbReference type="ARBA" id="ARBA00022962"/>
    </source>
</evidence>
<feature type="domain" description="Glutamine amidotransferase" evidence="2">
    <location>
        <begin position="3"/>
        <end position="185"/>
    </location>
</feature>
<dbReference type="GO" id="GO:0000162">
    <property type="term" value="P:L-tryptophan biosynthetic process"/>
    <property type="evidence" value="ECO:0007669"/>
    <property type="project" value="TreeGrafter"/>
</dbReference>
<dbReference type="PRINTS" id="PR00096">
    <property type="entry name" value="GATASE"/>
</dbReference>
<reference evidence="3" key="1">
    <citation type="journal article" date="2015" name="Front. Microbiol.">
        <title>Identification of novel esterase-active enzymes from hot environments by use of the host bacterium Thermus thermophilus.</title>
        <authorList>
            <person name="Leis B."/>
            <person name="Angelov A."/>
            <person name="Mientus M."/>
            <person name="Li H."/>
            <person name="Pham V.T."/>
            <person name="Lauinger B."/>
            <person name="Bongen P."/>
            <person name="Pietruszka J."/>
            <person name="Goncalves L.G."/>
            <person name="Santos H."/>
            <person name="Liebl W."/>
        </authorList>
    </citation>
    <scope>NUCLEOTIDE SEQUENCE</scope>
</reference>
<keyword evidence="1" id="KW-0315">Glutamine amidotransferase</keyword>
<dbReference type="EMBL" id="KP892657">
    <property type="protein sequence ID" value="AKI85302.1"/>
    <property type="molecule type" value="Genomic_DNA"/>
</dbReference>